<evidence type="ECO:0000313" key="2">
    <source>
        <dbReference type="Proteomes" id="UP000198575"/>
    </source>
</evidence>
<dbReference type="STRING" id="578942.SAMN05216289_11475"/>
<accession>A0A1I4Y4V0</accession>
<sequence length="121" mass="12892">MGEAALNLANPGQADPDRWSLRLAQQAFAAVLDERPRHGRFRRAALRTAARAALSALSGDDRGLLERWLTLQWVTLGASGASLSLSALASIEPALAAAVRHQLPRMRARLDRAEAGSTVAA</sequence>
<name>A0A1I4Y4V0_9GAMM</name>
<dbReference type="AlphaFoldDB" id="A0A1I4Y4V0"/>
<reference evidence="1 2" key="1">
    <citation type="submission" date="2016-10" db="EMBL/GenBank/DDBJ databases">
        <authorList>
            <person name="de Groot N.N."/>
        </authorList>
    </citation>
    <scope>NUCLEOTIDE SEQUENCE [LARGE SCALE GENOMIC DNA]</scope>
    <source>
        <strain evidence="1 2">CGMCC 1.7659</strain>
    </source>
</reference>
<dbReference type="EMBL" id="FOVF01000014">
    <property type="protein sequence ID" value="SFN32579.1"/>
    <property type="molecule type" value="Genomic_DNA"/>
</dbReference>
<protein>
    <submittedName>
        <fullName evidence="1">Uncharacterized protein</fullName>
    </submittedName>
</protein>
<dbReference type="Proteomes" id="UP000198575">
    <property type="component" value="Unassembled WGS sequence"/>
</dbReference>
<gene>
    <name evidence="1" type="ORF">SAMN05216289_11475</name>
</gene>
<keyword evidence="2" id="KW-1185">Reference proteome</keyword>
<evidence type="ECO:0000313" key="1">
    <source>
        <dbReference type="EMBL" id="SFN32579.1"/>
    </source>
</evidence>
<organism evidence="1 2">
    <name type="scientific">Dokdonella immobilis</name>
    <dbReference type="NCBI Taxonomy" id="578942"/>
    <lineage>
        <taxon>Bacteria</taxon>
        <taxon>Pseudomonadati</taxon>
        <taxon>Pseudomonadota</taxon>
        <taxon>Gammaproteobacteria</taxon>
        <taxon>Lysobacterales</taxon>
        <taxon>Rhodanobacteraceae</taxon>
        <taxon>Dokdonella</taxon>
    </lineage>
</organism>
<proteinExistence type="predicted"/>